<dbReference type="InterPro" id="IPR011990">
    <property type="entry name" value="TPR-like_helical_dom_sf"/>
</dbReference>
<keyword evidence="3" id="KW-0902">Two-component regulatory system</keyword>
<dbReference type="InterPro" id="IPR019734">
    <property type="entry name" value="TPR_rpt"/>
</dbReference>
<dbReference type="CDD" id="cd16917">
    <property type="entry name" value="HATPase_UhpB-NarQ-NarX-like"/>
    <property type="match status" value="1"/>
</dbReference>
<feature type="signal peptide" evidence="5">
    <location>
        <begin position="1"/>
        <end position="19"/>
    </location>
</feature>
<keyword evidence="2" id="KW-0418">Kinase</keyword>
<dbReference type="RefSeq" id="WP_164680535.1">
    <property type="nucleotide sequence ID" value="NZ_CP049057.1"/>
</dbReference>
<feature type="chain" id="PRO_5026269424" evidence="5">
    <location>
        <begin position="20"/>
        <end position="641"/>
    </location>
</feature>
<dbReference type="EMBL" id="CP049057">
    <property type="protein sequence ID" value="QIE60523.1"/>
    <property type="molecule type" value="Genomic_DNA"/>
</dbReference>
<dbReference type="Gene3D" id="1.20.5.1930">
    <property type="match status" value="1"/>
</dbReference>
<keyword evidence="1" id="KW-0808">Transferase</keyword>
<evidence type="ECO:0000256" key="2">
    <source>
        <dbReference type="ARBA" id="ARBA00022777"/>
    </source>
</evidence>
<evidence type="ECO:0000313" key="7">
    <source>
        <dbReference type="EMBL" id="QIE60523.1"/>
    </source>
</evidence>
<dbReference type="InterPro" id="IPR050482">
    <property type="entry name" value="Sensor_HK_TwoCompSys"/>
</dbReference>
<keyword evidence="8" id="KW-1185">Reference proteome</keyword>
<dbReference type="SUPFAM" id="SSF55874">
    <property type="entry name" value="ATPase domain of HSP90 chaperone/DNA topoisomerase II/histidine kinase"/>
    <property type="match status" value="1"/>
</dbReference>
<evidence type="ECO:0000256" key="5">
    <source>
        <dbReference type="SAM" id="SignalP"/>
    </source>
</evidence>
<accession>A0A6G6GQ14</accession>
<evidence type="ECO:0000259" key="6">
    <source>
        <dbReference type="SMART" id="SM00387"/>
    </source>
</evidence>
<dbReference type="Pfam" id="PF07730">
    <property type="entry name" value="HisKA_3"/>
    <property type="match status" value="1"/>
</dbReference>
<dbReference type="Gene3D" id="1.25.40.10">
    <property type="entry name" value="Tetratricopeptide repeat domain"/>
    <property type="match status" value="1"/>
</dbReference>
<feature type="domain" description="Histidine kinase/HSP90-like ATPase" evidence="6">
    <location>
        <begin position="550"/>
        <end position="641"/>
    </location>
</feature>
<organism evidence="7 8">
    <name type="scientific">Rasiella rasia</name>
    <dbReference type="NCBI Taxonomy" id="2744027"/>
    <lineage>
        <taxon>Bacteria</taxon>
        <taxon>Pseudomonadati</taxon>
        <taxon>Bacteroidota</taxon>
        <taxon>Flavobacteriia</taxon>
        <taxon>Flavobacteriales</taxon>
        <taxon>Flavobacteriaceae</taxon>
        <taxon>Rasiella</taxon>
    </lineage>
</organism>
<dbReference type="GO" id="GO:0046983">
    <property type="term" value="F:protein dimerization activity"/>
    <property type="evidence" value="ECO:0007669"/>
    <property type="project" value="InterPro"/>
</dbReference>
<evidence type="ECO:0000256" key="1">
    <source>
        <dbReference type="ARBA" id="ARBA00022679"/>
    </source>
</evidence>
<name>A0A6G6GQ14_9FLAO</name>
<proteinExistence type="predicted"/>
<feature type="transmembrane region" description="Helical" evidence="4">
    <location>
        <begin position="391"/>
        <end position="411"/>
    </location>
</feature>
<evidence type="ECO:0000256" key="3">
    <source>
        <dbReference type="ARBA" id="ARBA00023012"/>
    </source>
</evidence>
<gene>
    <name evidence="7" type="ORF">G5B37_13395</name>
</gene>
<dbReference type="Proteomes" id="UP000505306">
    <property type="component" value="Chromosome"/>
</dbReference>
<dbReference type="GO" id="GO:0000155">
    <property type="term" value="F:phosphorelay sensor kinase activity"/>
    <property type="evidence" value="ECO:0007669"/>
    <property type="project" value="InterPro"/>
</dbReference>
<keyword evidence="4" id="KW-0472">Membrane</keyword>
<dbReference type="Pfam" id="PF02518">
    <property type="entry name" value="HATPase_c"/>
    <property type="match status" value="1"/>
</dbReference>
<keyword evidence="4" id="KW-0812">Transmembrane</keyword>
<dbReference type="PANTHER" id="PTHR24421">
    <property type="entry name" value="NITRATE/NITRITE SENSOR PROTEIN NARX-RELATED"/>
    <property type="match status" value="1"/>
</dbReference>
<dbReference type="InterPro" id="IPR003594">
    <property type="entry name" value="HATPase_dom"/>
</dbReference>
<sequence length="641" mass="72399">MQKQLLLIVILLACVPFYAQEQNIDSLKQVLLTSNDTSAKASAYKSILQNVTEDSLAFQKYLHEGIDFSRKISDKKTELELAFAYCQNLYDTGHYDKVIGKVDSLHSLFEKEGLIALKAKLYNIAGSAYCMKSDYANGSVQFLEYLETAKRLEDDPKSVALANNNIGMSLLNMKRYKQAIPYIENSLEFQQKYDSKVKARAHWNLGICHMELLEYDKALQIFIAGVEEANRVGDAYGAAGNQTCIASVLSRQRNFDEGIPAYIKAYEMSVDANLEDFKVIEALSGVIWGYNMSSQAEKAVKYIAIADSIIEANNMPDIRNREYLFFKSTNLMLRGKPMEADPYFLRYEKALDSMYDVKNIEIIQEKETEFRTKEKEQMVELQKAKLDFQNLLIILLGCGVVLLALIGFLIYRQQRLKIKHQEQEQALKEALHVLETTNKLEEQRLRISKELHDNIGSQLTYLASAAQNIGHGITLTTTEVTQEKLEKLSDFSQEAIRDLRDTIWVMNRSSISWDDLVERVRYLTHKVANTTGIDVVVTKTGADTVLLDPAQTMNIFRIIQEAINNAVKHAQASKIEVAIVADKQPVVKIIDNGIGYNPSEVFNNSNGLTNMKSRAQVLDADLEITSTNKGTEVSLKLPPLS</sequence>
<reference evidence="7 8" key="1">
    <citation type="submission" date="2020-02" db="EMBL/GenBank/DDBJ databases">
        <title>Complete genome sequence of Flavobacteriaceae bacterium.</title>
        <authorList>
            <person name="Kim S.-J."/>
            <person name="Kim Y.-S."/>
            <person name="Kim K.-H."/>
        </authorList>
    </citation>
    <scope>NUCLEOTIDE SEQUENCE [LARGE SCALE GENOMIC DNA]</scope>
    <source>
        <strain evidence="7 8">RR4-40</strain>
    </source>
</reference>
<evidence type="ECO:0000256" key="4">
    <source>
        <dbReference type="SAM" id="Phobius"/>
    </source>
</evidence>
<dbReference type="SMART" id="SM00387">
    <property type="entry name" value="HATPase_c"/>
    <property type="match status" value="1"/>
</dbReference>
<dbReference type="SUPFAM" id="SSF48452">
    <property type="entry name" value="TPR-like"/>
    <property type="match status" value="1"/>
</dbReference>
<evidence type="ECO:0000313" key="8">
    <source>
        <dbReference type="Proteomes" id="UP000505306"/>
    </source>
</evidence>
<dbReference type="GO" id="GO:0016020">
    <property type="term" value="C:membrane"/>
    <property type="evidence" value="ECO:0007669"/>
    <property type="project" value="InterPro"/>
</dbReference>
<dbReference type="Pfam" id="PF13424">
    <property type="entry name" value="TPR_12"/>
    <property type="match status" value="1"/>
</dbReference>
<keyword evidence="4" id="KW-1133">Transmembrane helix</keyword>
<dbReference type="KEGG" id="mgel:G5B37_13395"/>
<dbReference type="InterPro" id="IPR036890">
    <property type="entry name" value="HATPase_C_sf"/>
</dbReference>
<dbReference type="Gene3D" id="3.30.565.10">
    <property type="entry name" value="Histidine kinase-like ATPase, C-terminal domain"/>
    <property type="match status" value="1"/>
</dbReference>
<dbReference type="SMART" id="SM00028">
    <property type="entry name" value="TPR"/>
    <property type="match status" value="2"/>
</dbReference>
<keyword evidence="5" id="KW-0732">Signal</keyword>
<dbReference type="AlphaFoldDB" id="A0A6G6GQ14"/>
<protein>
    <submittedName>
        <fullName evidence="7">Tetratricopeptide repeat protein</fullName>
    </submittedName>
</protein>
<dbReference type="InterPro" id="IPR011712">
    <property type="entry name" value="Sig_transdc_His_kin_sub3_dim/P"/>
</dbReference>